<dbReference type="AlphaFoldDB" id="A0A059F3R8"/>
<dbReference type="OrthoDB" id="2189917at2759"/>
<dbReference type="VEuPathDB" id="MicrosporidiaDB:H312_00754"/>
<name>A0A059F3R8_9MICR</name>
<evidence type="ECO:0000256" key="1">
    <source>
        <dbReference type="SAM" id="Phobius"/>
    </source>
</evidence>
<dbReference type="Proteomes" id="UP000030655">
    <property type="component" value="Unassembled WGS sequence"/>
</dbReference>
<dbReference type="EMBL" id="KK365136">
    <property type="protein sequence ID" value="KCZ81855.1"/>
    <property type="molecule type" value="Genomic_DNA"/>
</dbReference>
<dbReference type="Pfam" id="PF17010">
    <property type="entry name" value="DUF5092"/>
    <property type="match status" value="1"/>
</dbReference>
<gene>
    <name evidence="2" type="ORF">H312_00754</name>
</gene>
<protein>
    <submittedName>
        <fullName evidence="2">Uncharacterized protein</fullName>
    </submittedName>
</protein>
<accession>A0A059F3R8</accession>
<evidence type="ECO:0000313" key="3">
    <source>
        <dbReference type="Proteomes" id="UP000030655"/>
    </source>
</evidence>
<sequence length="215" mass="25109">MVLILENEGTQRCALEGSTVEAFTQKQFSDLVNESFMRQSDYYIARLICSADTDEKRTKKMYYCYDARQLCKYVFEMVISSEGRSVQIKNFKDPIHQKPILELYFFRLRYESETPMRAEYVGSHLDFLESQSFRSRIFNQEEPLDALSVNFKLAKQQNIPFLTRKQLMSVFVIILALILLVTVLIIAMDKGKSKDVTLSEMNTDREDNVTENITQ</sequence>
<keyword evidence="1" id="KW-1133">Transmembrane helix</keyword>
<keyword evidence="1" id="KW-0812">Transmembrane</keyword>
<keyword evidence="3" id="KW-1185">Reference proteome</keyword>
<reference evidence="3" key="1">
    <citation type="submission" date="2013-02" db="EMBL/GenBank/DDBJ databases">
        <authorList>
            <consortium name="The Broad Institute Genome Sequencing Platform"/>
            <person name="Cuomo C."/>
            <person name="Becnel J."/>
            <person name="Sanscrainte N."/>
            <person name="Walker B."/>
            <person name="Young S.K."/>
            <person name="Zeng Q."/>
            <person name="Gargeya S."/>
            <person name="Fitzgerald M."/>
            <person name="Haas B."/>
            <person name="Abouelleil A."/>
            <person name="Alvarado L."/>
            <person name="Arachchi H.M."/>
            <person name="Berlin A.M."/>
            <person name="Chapman S.B."/>
            <person name="Dewar J."/>
            <person name="Goldberg J."/>
            <person name="Griggs A."/>
            <person name="Gujja S."/>
            <person name="Hansen M."/>
            <person name="Howarth C."/>
            <person name="Imamovic A."/>
            <person name="Larimer J."/>
            <person name="McCowan C."/>
            <person name="Murphy C."/>
            <person name="Neiman D."/>
            <person name="Pearson M."/>
            <person name="Priest M."/>
            <person name="Roberts A."/>
            <person name="Saif S."/>
            <person name="Shea T."/>
            <person name="Sisk P."/>
            <person name="Sykes S."/>
            <person name="Wortman J."/>
            <person name="Nusbaum C."/>
            <person name="Birren B."/>
        </authorList>
    </citation>
    <scope>NUCLEOTIDE SEQUENCE [LARGE SCALE GENOMIC DNA]</scope>
    <source>
        <strain evidence="3">PRA339</strain>
    </source>
</reference>
<dbReference type="HOGENOM" id="CLU_1327278_0_0_1"/>
<reference evidence="2 3" key="2">
    <citation type="submission" date="2014-03" db="EMBL/GenBank/DDBJ databases">
        <title>The Genome Sequence of Anncaliia algerae insect isolate PRA339.</title>
        <authorList>
            <consortium name="The Broad Institute Genome Sequencing Platform"/>
            <consortium name="The Broad Institute Genome Sequencing Center for Infectious Disease"/>
            <person name="Cuomo C."/>
            <person name="Becnel J."/>
            <person name="Sanscrainte N."/>
            <person name="Walker B."/>
            <person name="Young S.K."/>
            <person name="Zeng Q."/>
            <person name="Gargeya S."/>
            <person name="Fitzgerald M."/>
            <person name="Haas B."/>
            <person name="Abouelleil A."/>
            <person name="Alvarado L."/>
            <person name="Arachchi H.M."/>
            <person name="Berlin A.M."/>
            <person name="Chapman S.B."/>
            <person name="Dewar J."/>
            <person name="Goldberg J."/>
            <person name="Griggs A."/>
            <person name="Gujja S."/>
            <person name="Hansen M."/>
            <person name="Howarth C."/>
            <person name="Imamovic A."/>
            <person name="Larimer J."/>
            <person name="McCowan C."/>
            <person name="Murphy C."/>
            <person name="Neiman D."/>
            <person name="Pearson M."/>
            <person name="Priest M."/>
            <person name="Roberts A."/>
            <person name="Saif S."/>
            <person name="Shea T."/>
            <person name="Sisk P."/>
            <person name="Sykes S."/>
            <person name="Wortman J."/>
            <person name="Nusbaum C."/>
            <person name="Birren B."/>
        </authorList>
    </citation>
    <scope>NUCLEOTIDE SEQUENCE [LARGE SCALE GENOMIC DNA]</scope>
    <source>
        <strain evidence="2 3">PRA339</strain>
    </source>
</reference>
<organism evidence="2 3">
    <name type="scientific">Anncaliia algerae PRA339</name>
    <dbReference type="NCBI Taxonomy" id="1288291"/>
    <lineage>
        <taxon>Eukaryota</taxon>
        <taxon>Fungi</taxon>
        <taxon>Fungi incertae sedis</taxon>
        <taxon>Microsporidia</taxon>
        <taxon>Tubulinosematoidea</taxon>
        <taxon>Tubulinosematidae</taxon>
        <taxon>Anncaliia</taxon>
    </lineage>
</organism>
<evidence type="ECO:0000313" key="2">
    <source>
        <dbReference type="EMBL" id="KCZ81855.1"/>
    </source>
</evidence>
<proteinExistence type="predicted"/>
<dbReference type="InterPro" id="IPR031537">
    <property type="entry name" value="DUF5092"/>
</dbReference>
<keyword evidence="1" id="KW-0472">Membrane</keyword>
<feature type="transmembrane region" description="Helical" evidence="1">
    <location>
        <begin position="167"/>
        <end position="187"/>
    </location>
</feature>